<gene>
    <name evidence="7" type="ORF">RJ40_01475</name>
</gene>
<dbReference type="GO" id="GO:0051536">
    <property type="term" value="F:iron-sulfur cluster binding"/>
    <property type="evidence" value="ECO:0007669"/>
    <property type="project" value="UniProtKB-KW"/>
</dbReference>
<dbReference type="EMBL" id="CP036172">
    <property type="protein sequence ID" value="QSZ66261.1"/>
    <property type="molecule type" value="Genomic_DNA"/>
</dbReference>
<dbReference type="GO" id="GO:0046872">
    <property type="term" value="F:metal ion binding"/>
    <property type="evidence" value="ECO:0007669"/>
    <property type="project" value="UniProtKB-KW"/>
</dbReference>
<dbReference type="KEGG" id="maqe:RJ40_01475"/>
<protein>
    <submittedName>
        <fullName evidence="7">Radical SAM protein</fullName>
    </submittedName>
</protein>
<organism evidence="7 8">
    <name type="scientific">Methanofollis aquaemaris</name>
    <dbReference type="NCBI Taxonomy" id="126734"/>
    <lineage>
        <taxon>Archaea</taxon>
        <taxon>Methanobacteriati</taxon>
        <taxon>Methanobacteriota</taxon>
        <taxon>Stenosarchaea group</taxon>
        <taxon>Methanomicrobia</taxon>
        <taxon>Methanomicrobiales</taxon>
        <taxon>Methanomicrobiaceae</taxon>
        <taxon>Methanofollis</taxon>
    </lineage>
</organism>
<dbReference type="PIRSF" id="PIRSF004869">
    <property type="entry name" value="PflX_prd"/>
    <property type="match status" value="1"/>
</dbReference>
<evidence type="ECO:0000256" key="1">
    <source>
        <dbReference type="ARBA" id="ARBA00022691"/>
    </source>
</evidence>
<dbReference type="InterPro" id="IPR013785">
    <property type="entry name" value="Aldolase_TIM"/>
</dbReference>
<keyword evidence="2 5" id="KW-0479">Metal-binding</keyword>
<dbReference type="RefSeq" id="WP_265581582.1">
    <property type="nucleotide sequence ID" value="NZ_CP036172.1"/>
</dbReference>
<accession>A0A8A3S3E4</accession>
<evidence type="ECO:0000256" key="3">
    <source>
        <dbReference type="ARBA" id="ARBA00023004"/>
    </source>
</evidence>
<dbReference type="InterPro" id="IPR040085">
    <property type="entry name" value="MJ0674-like"/>
</dbReference>
<dbReference type="SUPFAM" id="SSF102114">
    <property type="entry name" value="Radical SAM enzymes"/>
    <property type="match status" value="1"/>
</dbReference>
<evidence type="ECO:0000256" key="4">
    <source>
        <dbReference type="ARBA" id="ARBA00023014"/>
    </source>
</evidence>
<reference evidence="7" key="1">
    <citation type="journal article" date="2001" name="Int. J. Syst. Evol. Microbiol.">
        <title>Methanofollis aquaemaris sp. nov., a methanogen isolated from an aquaculture fish pond.</title>
        <authorList>
            <person name="Lai M.C."/>
            <person name="Chen S.C."/>
        </authorList>
    </citation>
    <scope>NUCLEOTIDE SEQUENCE</scope>
    <source>
        <strain evidence="7">N2F9704</strain>
    </source>
</reference>
<dbReference type="InterPro" id="IPR007197">
    <property type="entry name" value="rSAM"/>
</dbReference>
<evidence type="ECO:0000313" key="8">
    <source>
        <dbReference type="Proteomes" id="UP001042704"/>
    </source>
</evidence>
<proteinExistence type="predicted"/>
<comment type="cofactor">
    <cofactor evidence="5">
        <name>[4Fe-4S] cluster</name>
        <dbReference type="ChEBI" id="CHEBI:49883"/>
    </cofactor>
    <text evidence="5">Binds 1 [4Fe-4S] cluster. The cluster is coordinated with 3 cysteines and an exchangeable S-adenosyl-L-methionine.</text>
</comment>
<feature type="binding site" evidence="5">
    <location>
        <position position="92"/>
    </location>
    <ligand>
        <name>[4Fe-4S] cluster</name>
        <dbReference type="ChEBI" id="CHEBI:49883"/>
        <note>4Fe-4S-S-AdoMet</note>
    </ligand>
</feature>
<keyword evidence="1 5" id="KW-0949">S-adenosyl-L-methionine</keyword>
<dbReference type="InterPro" id="IPR058240">
    <property type="entry name" value="rSAM_sf"/>
</dbReference>
<dbReference type="Gene3D" id="3.20.20.70">
    <property type="entry name" value="Aldolase class I"/>
    <property type="match status" value="1"/>
</dbReference>
<dbReference type="GeneID" id="76422985"/>
<sequence length="307" mass="33985">MGERETSYLSLLRSGELARRAGEARALLSACTLCPRQCGVDRLHGERGYCRSGAEPKVSSFGPHYGEEPELVGRYGSGTIFFSNCTMRCEFCQNYPISQEGAGQEVSCDDLAMMMLALQRRGCHNINFVTPTHYVPQILGALVIAAGSGLSVPLVYNTGGYDCVPTLELLDGVFDIYMPDAKYGDDETARRLSHAPHYTRYMKAALVEMQRQVGDLVVDERGVAVRGLIIRHLVLPDGLAGSREVFRFIAEEVSRDAYVNVMDQYRPMWHAAAGTAPCQESLGRALRREEYEEAVAEARRAGLRRGF</sequence>
<dbReference type="AlphaFoldDB" id="A0A8A3S3E4"/>
<keyword evidence="8" id="KW-1185">Reference proteome</keyword>
<dbReference type="PANTHER" id="PTHR43075">
    <property type="entry name" value="FORMATE LYASE ACTIVATING ENZYME, PUTATIVE (AFU_ORTHOLOGUE AFUA_2G15630)-RELATED"/>
    <property type="match status" value="1"/>
</dbReference>
<dbReference type="Pfam" id="PF04055">
    <property type="entry name" value="Radical_SAM"/>
    <property type="match status" value="1"/>
</dbReference>
<dbReference type="GO" id="GO:0003824">
    <property type="term" value="F:catalytic activity"/>
    <property type="evidence" value="ECO:0007669"/>
    <property type="project" value="InterPro"/>
</dbReference>
<name>A0A8A3S3E4_9EURY</name>
<dbReference type="InterPro" id="IPR016431">
    <property type="entry name" value="Pyrv-formate_lyase-activ_prd"/>
</dbReference>
<keyword evidence="3 5" id="KW-0408">Iron</keyword>
<evidence type="ECO:0000313" key="7">
    <source>
        <dbReference type="EMBL" id="QSZ66261.1"/>
    </source>
</evidence>
<keyword evidence="4 5" id="KW-0411">Iron-sulfur</keyword>
<evidence type="ECO:0000259" key="6">
    <source>
        <dbReference type="Pfam" id="PF04055"/>
    </source>
</evidence>
<feature type="binding site" evidence="5">
    <location>
        <position position="85"/>
    </location>
    <ligand>
        <name>[4Fe-4S] cluster</name>
        <dbReference type="ChEBI" id="CHEBI:49883"/>
        <note>4Fe-4S-S-AdoMet</note>
    </ligand>
</feature>
<reference evidence="7" key="2">
    <citation type="submission" date="2019-02" db="EMBL/GenBank/DDBJ databases">
        <authorList>
            <person name="Chen S.-C."/>
            <person name="Chien H.-H."/>
            <person name="Lai M.-C."/>
        </authorList>
    </citation>
    <scope>NUCLEOTIDE SEQUENCE</scope>
    <source>
        <strain evidence="7">N2F9704</strain>
    </source>
</reference>
<feature type="binding site" evidence="5">
    <location>
        <position position="89"/>
    </location>
    <ligand>
        <name>[4Fe-4S] cluster</name>
        <dbReference type="ChEBI" id="CHEBI:49883"/>
        <note>4Fe-4S-S-AdoMet</note>
    </ligand>
</feature>
<dbReference type="PANTHER" id="PTHR43075:SF1">
    <property type="entry name" value="FORMATE LYASE ACTIVATING ENZYME, PUTATIVE (AFU_ORTHOLOGUE AFUA_2G15630)-RELATED"/>
    <property type="match status" value="1"/>
</dbReference>
<dbReference type="Proteomes" id="UP001042704">
    <property type="component" value="Chromosome"/>
</dbReference>
<dbReference type="SFLD" id="SFLDG01099">
    <property type="entry name" value="Uncharacterised_Radical_SAM_Su"/>
    <property type="match status" value="1"/>
</dbReference>
<evidence type="ECO:0000256" key="2">
    <source>
        <dbReference type="ARBA" id="ARBA00022723"/>
    </source>
</evidence>
<feature type="domain" description="Radical SAM core" evidence="6">
    <location>
        <begin position="80"/>
        <end position="204"/>
    </location>
</feature>
<evidence type="ECO:0000256" key="5">
    <source>
        <dbReference type="PIRSR" id="PIRSR004869-50"/>
    </source>
</evidence>
<dbReference type="SFLD" id="SFLDS00029">
    <property type="entry name" value="Radical_SAM"/>
    <property type="match status" value="1"/>
</dbReference>